<name>A0A0D3J7Q9_EMIH1</name>
<evidence type="ECO:0000313" key="2">
    <source>
        <dbReference type="EnsemblProtists" id="EOD19544"/>
    </source>
</evidence>
<keyword evidence="3" id="KW-1185">Reference proteome</keyword>
<proteinExistence type="predicted"/>
<feature type="domain" description="Methyltransferase" evidence="1">
    <location>
        <begin position="3"/>
        <end position="127"/>
    </location>
</feature>
<sequence>MSRRCEVHAFDPTKRLRRRHEQYAAGRRPNLTFHYAGLGVGAGGSAASLVSGTYGALDSQRIKPLSALMQESGHIGRQIDMLKIDCEGCEWESFNDIAVRTPTLLQKVCTIVLEVHVATQLQMGSQAQLRLMAAFWRHYIVEAGFRIWYVHRNTGNPLGVDSHVHPLLVTLGMDEAVCCFEIGLHRPGCGTVSQ</sequence>
<dbReference type="Gene3D" id="3.40.50.150">
    <property type="entry name" value="Vaccinia Virus protein VP39"/>
    <property type="match status" value="1"/>
</dbReference>
<dbReference type="KEGG" id="ehx:EMIHUDRAFT_209129"/>
<dbReference type="Proteomes" id="UP000013827">
    <property type="component" value="Unassembled WGS sequence"/>
</dbReference>
<reference evidence="3" key="1">
    <citation type="journal article" date="2013" name="Nature">
        <title>Pan genome of the phytoplankton Emiliania underpins its global distribution.</title>
        <authorList>
            <person name="Read B.A."/>
            <person name="Kegel J."/>
            <person name="Klute M.J."/>
            <person name="Kuo A."/>
            <person name="Lefebvre S.C."/>
            <person name="Maumus F."/>
            <person name="Mayer C."/>
            <person name="Miller J."/>
            <person name="Monier A."/>
            <person name="Salamov A."/>
            <person name="Young J."/>
            <person name="Aguilar M."/>
            <person name="Claverie J.M."/>
            <person name="Frickenhaus S."/>
            <person name="Gonzalez K."/>
            <person name="Herman E.K."/>
            <person name="Lin Y.C."/>
            <person name="Napier J."/>
            <person name="Ogata H."/>
            <person name="Sarno A.F."/>
            <person name="Shmutz J."/>
            <person name="Schroeder D."/>
            <person name="de Vargas C."/>
            <person name="Verret F."/>
            <person name="von Dassow P."/>
            <person name="Valentin K."/>
            <person name="Van de Peer Y."/>
            <person name="Wheeler G."/>
            <person name="Dacks J.B."/>
            <person name="Delwiche C.F."/>
            <person name="Dyhrman S.T."/>
            <person name="Glockner G."/>
            <person name="John U."/>
            <person name="Richards T."/>
            <person name="Worden A.Z."/>
            <person name="Zhang X."/>
            <person name="Grigoriev I.V."/>
            <person name="Allen A.E."/>
            <person name="Bidle K."/>
            <person name="Borodovsky M."/>
            <person name="Bowler C."/>
            <person name="Brownlee C."/>
            <person name="Cock J.M."/>
            <person name="Elias M."/>
            <person name="Gladyshev V.N."/>
            <person name="Groth M."/>
            <person name="Guda C."/>
            <person name="Hadaegh A."/>
            <person name="Iglesias-Rodriguez M.D."/>
            <person name="Jenkins J."/>
            <person name="Jones B.M."/>
            <person name="Lawson T."/>
            <person name="Leese F."/>
            <person name="Lindquist E."/>
            <person name="Lobanov A."/>
            <person name="Lomsadze A."/>
            <person name="Malik S.B."/>
            <person name="Marsh M.E."/>
            <person name="Mackinder L."/>
            <person name="Mock T."/>
            <person name="Mueller-Roeber B."/>
            <person name="Pagarete A."/>
            <person name="Parker M."/>
            <person name="Probert I."/>
            <person name="Quesneville H."/>
            <person name="Raines C."/>
            <person name="Rensing S.A."/>
            <person name="Riano-Pachon D.M."/>
            <person name="Richier S."/>
            <person name="Rokitta S."/>
            <person name="Shiraiwa Y."/>
            <person name="Soanes D.M."/>
            <person name="van der Giezen M."/>
            <person name="Wahlund T.M."/>
            <person name="Williams B."/>
            <person name="Wilson W."/>
            <person name="Wolfe G."/>
            <person name="Wurch L.L."/>
        </authorList>
    </citation>
    <scope>NUCLEOTIDE SEQUENCE</scope>
</reference>
<dbReference type="RefSeq" id="XP_005771973.1">
    <property type="nucleotide sequence ID" value="XM_005771916.1"/>
</dbReference>
<dbReference type="AlphaFoldDB" id="A0A0D3J7Q9"/>
<dbReference type="PANTHER" id="PTHR32026:SF10">
    <property type="entry name" value="METHYLTRANSFERASE-LIKE PROTEIN 24-RELATED"/>
    <property type="match status" value="1"/>
</dbReference>
<dbReference type="InterPro" id="IPR026913">
    <property type="entry name" value="METTL24"/>
</dbReference>
<dbReference type="SUPFAM" id="SSF53335">
    <property type="entry name" value="S-adenosyl-L-methionine-dependent methyltransferases"/>
    <property type="match status" value="1"/>
</dbReference>
<reference evidence="2" key="2">
    <citation type="submission" date="2024-10" db="UniProtKB">
        <authorList>
            <consortium name="EnsemblProtists"/>
        </authorList>
    </citation>
    <scope>IDENTIFICATION</scope>
</reference>
<dbReference type="GeneID" id="17265045"/>
<dbReference type="PaxDb" id="2903-EOD19544"/>
<dbReference type="InterPro" id="IPR025714">
    <property type="entry name" value="Methyltranfer_dom"/>
</dbReference>
<dbReference type="OMA" id="CTIVLEV"/>
<dbReference type="EnsemblProtists" id="EOD19544">
    <property type="protein sequence ID" value="EOD19544"/>
    <property type="gene ID" value="EMIHUDRAFT_209129"/>
</dbReference>
<dbReference type="HOGENOM" id="CLU_1404844_0_0_1"/>
<dbReference type="PANTHER" id="PTHR32026">
    <property type="entry name" value="METHYLTRANSFERASE-LIKE PROTEIN 24"/>
    <property type="match status" value="1"/>
</dbReference>
<evidence type="ECO:0000313" key="3">
    <source>
        <dbReference type="Proteomes" id="UP000013827"/>
    </source>
</evidence>
<accession>A0A0D3J7Q9</accession>
<protein>
    <recommendedName>
        <fullName evidence="1">Methyltransferase domain-containing protein</fullName>
    </recommendedName>
</protein>
<organism evidence="2 3">
    <name type="scientific">Emiliania huxleyi (strain CCMP1516)</name>
    <dbReference type="NCBI Taxonomy" id="280463"/>
    <lineage>
        <taxon>Eukaryota</taxon>
        <taxon>Haptista</taxon>
        <taxon>Haptophyta</taxon>
        <taxon>Prymnesiophyceae</taxon>
        <taxon>Isochrysidales</taxon>
        <taxon>Noelaerhabdaceae</taxon>
        <taxon>Emiliania</taxon>
    </lineage>
</organism>
<evidence type="ECO:0000259" key="1">
    <source>
        <dbReference type="Pfam" id="PF13383"/>
    </source>
</evidence>
<dbReference type="InterPro" id="IPR029063">
    <property type="entry name" value="SAM-dependent_MTases_sf"/>
</dbReference>
<dbReference type="Pfam" id="PF13383">
    <property type="entry name" value="Methyltransf_22"/>
    <property type="match status" value="1"/>
</dbReference>